<name>A0A369J6P5_HYPMA</name>
<accession>A0A369J6P5</accession>
<evidence type="ECO:0000313" key="3">
    <source>
        <dbReference type="Proteomes" id="UP000076154"/>
    </source>
</evidence>
<dbReference type="EMBL" id="LUEZ02000126">
    <property type="protein sequence ID" value="RDB16267.1"/>
    <property type="molecule type" value="Genomic_DNA"/>
</dbReference>
<dbReference type="AlphaFoldDB" id="A0A369J6P5"/>
<dbReference type="Proteomes" id="UP000076154">
    <property type="component" value="Unassembled WGS sequence"/>
</dbReference>
<dbReference type="InParanoid" id="A0A369J6P5"/>
<dbReference type="STRING" id="39966.A0A369J6P5"/>
<comment type="caution">
    <text evidence="2">The sequence shown here is derived from an EMBL/GenBank/DDBJ whole genome shotgun (WGS) entry which is preliminary data.</text>
</comment>
<keyword evidence="3" id="KW-1185">Reference proteome</keyword>
<evidence type="ECO:0000256" key="1">
    <source>
        <dbReference type="SAM" id="MobiDB-lite"/>
    </source>
</evidence>
<protein>
    <submittedName>
        <fullName evidence="2">Uncharacterized protein</fullName>
    </submittedName>
</protein>
<evidence type="ECO:0000313" key="2">
    <source>
        <dbReference type="EMBL" id="RDB16267.1"/>
    </source>
</evidence>
<feature type="region of interest" description="Disordered" evidence="1">
    <location>
        <begin position="1"/>
        <end position="29"/>
    </location>
</feature>
<dbReference type="OrthoDB" id="3160134at2759"/>
<sequence length="341" mass="37913">MPEPSTILGNRKRDDALQQGARKKQSDPLVHHGQHFGRTVFAFCNAKSLITNGLFRMAESAAQGLEEDSLDLLSAKSICPGLHKRLLDGSDEQIGLIADLIQKGINAARADDTKGMKGAIVDWITLPGESLSPPLSRRHKFDRGFKHERTGALLCPAGLSWDDPEIKAKLRSGEMRVRGDNWPIFFYADYKCDPNGNPWHGLLKSRILVNAYKHVFTSPSSVDEDEPKAASKSGNARIHGMTEVTLPSLAYIATQVHFALTSAGSFSRIDMVTDSERFYNSLLDMLEDCRDRPVVKQLLAWWNRKIFPHTSPESVLAPIEGSILERIRRFNAEEDAVHATA</sequence>
<gene>
    <name evidence="2" type="ORF">Hypma_003004</name>
</gene>
<organism evidence="2 3">
    <name type="scientific">Hypsizygus marmoreus</name>
    <name type="common">White beech mushroom</name>
    <name type="synonym">Agaricus marmoreus</name>
    <dbReference type="NCBI Taxonomy" id="39966"/>
    <lineage>
        <taxon>Eukaryota</taxon>
        <taxon>Fungi</taxon>
        <taxon>Dikarya</taxon>
        <taxon>Basidiomycota</taxon>
        <taxon>Agaricomycotina</taxon>
        <taxon>Agaricomycetes</taxon>
        <taxon>Agaricomycetidae</taxon>
        <taxon>Agaricales</taxon>
        <taxon>Tricholomatineae</taxon>
        <taxon>Lyophyllaceae</taxon>
        <taxon>Hypsizygus</taxon>
    </lineage>
</organism>
<dbReference type="InterPro" id="IPR046521">
    <property type="entry name" value="DUF6698"/>
</dbReference>
<reference evidence="2" key="1">
    <citation type="submission" date="2018-04" db="EMBL/GenBank/DDBJ databases">
        <title>Whole genome sequencing of Hypsizygus marmoreus.</title>
        <authorList>
            <person name="Choi I.-G."/>
            <person name="Min B."/>
            <person name="Kim J.-G."/>
            <person name="Kim S."/>
            <person name="Oh Y.-L."/>
            <person name="Kong W.-S."/>
            <person name="Park H."/>
            <person name="Jeong J."/>
            <person name="Song E.-S."/>
        </authorList>
    </citation>
    <scope>NUCLEOTIDE SEQUENCE [LARGE SCALE GENOMIC DNA]</scope>
    <source>
        <strain evidence="2">51987-8</strain>
    </source>
</reference>
<proteinExistence type="predicted"/>
<dbReference type="Pfam" id="PF20414">
    <property type="entry name" value="DUF6698"/>
    <property type="match status" value="1"/>
</dbReference>